<dbReference type="AlphaFoldDB" id="A0A4V1D8B5"/>
<dbReference type="InterPro" id="IPR050790">
    <property type="entry name" value="ExbB/TolQ_transport"/>
</dbReference>
<feature type="compositionally biased region" description="Low complexity" evidence="7">
    <location>
        <begin position="270"/>
        <end position="291"/>
    </location>
</feature>
<feature type="region of interest" description="Disordered" evidence="7">
    <location>
        <begin position="254"/>
        <end position="300"/>
    </location>
</feature>
<evidence type="ECO:0000256" key="6">
    <source>
        <dbReference type="RuleBase" id="RU004057"/>
    </source>
</evidence>
<dbReference type="PANTHER" id="PTHR30625:SF11">
    <property type="entry name" value="MOTA_TOLQ_EXBB PROTON CHANNEL DOMAIN-CONTAINING PROTEIN"/>
    <property type="match status" value="1"/>
</dbReference>
<dbReference type="KEGG" id="hmi:soil367_00805"/>
<feature type="transmembrane region" description="Helical" evidence="8">
    <location>
        <begin position="65"/>
        <end position="90"/>
    </location>
</feature>
<sequence>MFCIVSPLFLHWWFFTLSTVNENLYTLGHFFFGLPETPMTDSLVRWLESASMAPLAELLAMGGTVMLVLGLLAFGTLVAALYALFISILASPRNSRKLGESLSQWQRGDSSGSQVHLEKSRNPLANLLAYTLAERAAGTDGQTLREEVARRAHNLFTPFEPPLKWLEVTAALAPLLGLLGTVMGMMSAFSALASAQGAADPNQLSGGIYEALTTTAAGLVIAIPAAAMAAWLDYRMRRQQQQANDLLSQALNARVSPQAERQAQPERQADTAPTASRPAPARQPRPASAPSVYEGSHAAG</sequence>
<feature type="transmembrane region" description="Helical" evidence="8">
    <location>
        <begin position="212"/>
        <end position="232"/>
    </location>
</feature>
<dbReference type="EMBL" id="CP031093">
    <property type="protein sequence ID" value="QCF24610.1"/>
    <property type="molecule type" value="Genomic_DNA"/>
</dbReference>
<evidence type="ECO:0000256" key="4">
    <source>
        <dbReference type="ARBA" id="ARBA00022989"/>
    </source>
</evidence>
<keyword evidence="4 8" id="KW-1133">Transmembrane helix</keyword>
<keyword evidence="2" id="KW-1003">Cell membrane</keyword>
<accession>A0A4V1D8B5</accession>
<reference evidence="10 11" key="1">
    <citation type="submission" date="2018-07" db="EMBL/GenBank/DDBJ databases">
        <title>Marsedoiliclastica nanhaica gen. nov. sp. nov., a novel marine hydrocarbonoclastic bacterium isolated from an in-situ enriched hydrocarbon-degrading consortium in deep-sea sediment.</title>
        <authorList>
            <person name="Dong C."/>
            <person name="Ma T."/>
            <person name="Liu R."/>
            <person name="Shao Z."/>
        </authorList>
    </citation>
    <scope>NUCLEOTIDE SEQUENCE [LARGE SCALE GENOMIC DNA]</scope>
    <source>
        <strain evidence="11">soil36-7</strain>
    </source>
</reference>
<proteinExistence type="inferred from homology"/>
<dbReference type="OrthoDB" id="4045at2"/>
<dbReference type="GO" id="GO:0005886">
    <property type="term" value="C:plasma membrane"/>
    <property type="evidence" value="ECO:0007669"/>
    <property type="project" value="UniProtKB-SubCell"/>
</dbReference>
<protein>
    <submittedName>
        <fullName evidence="10">MotA/TolQ/ExbB proton channel family protein</fullName>
    </submittedName>
</protein>
<evidence type="ECO:0000256" key="2">
    <source>
        <dbReference type="ARBA" id="ARBA00022475"/>
    </source>
</evidence>
<evidence type="ECO:0000256" key="8">
    <source>
        <dbReference type="SAM" id="Phobius"/>
    </source>
</evidence>
<name>A0A4V1D8B5_9ALTE</name>
<evidence type="ECO:0000259" key="9">
    <source>
        <dbReference type="Pfam" id="PF01618"/>
    </source>
</evidence>
<evidence type="ECO:0000313" key="11">
    <source>
        <dbReference type="Proteomes" id="UP000298049"/>
    </source>
</evidence>
<keyword evidence="3 8" id="KW-0812">Transmembrane</keyword>
<gene>
    <name evidence="10" type="ORF">soil367_00805</name>
</gene>
<evidence type="ECO:0000256" key="3">
    <source>
        <dbReference type="ARBA" id="ARBA00022692"/>
    </source>
</evidence>
<dbReference type="Proteomes" id="UP000298049">
    <property type="component" value="Chromosome"/>
</dbReference>
<organism evidence="10 11">
    <name type="scientific">Hydrocarboniclastica marina</name>
    <dbReference type="NCBI Taxonomy" id="2259620"/>
    <lineage>
        <taxon>Bacteria</taxon>
        <taxon>Pseudomonadati</taxon>
        <taxon>Pseudomonadota</taxon>
        <taxon>Gammaproteobacteria</taxon>
        <taxon>Alteromonadales</taxon>
        <taxon>Alteromonadaceae</taxon>
        <taxon>Hydrocarboniclastica</taxon>
    </lineage>
</organism>
<dbReference type="Pfam" id="PF01618">
    <property type="entry name" value="MotA_ExbB"/>
    <property type="match status" value="1"/>
</dbReference>
<feature type="transmembrane region" description="Helical" evidence="8">
    <location>
        <begin position="171"/>
        <end position="192"/>
    </location>
</feature>
<dbReference type="PANTHER" id="PTHR30625">
    <property type="entry name" value="PROTEIN TOLQ"/>
    <property type="match status" value="1"/>
</dbReference>
<keyword evidence="11" id="KW-1185">Reference proteome</keyword>
<comment type="similarity">
    <text evidence="6">Belongs to the exbB/tolQ family.</text>
</comment>
<comment type="subcellular location">
    <subcellularLocation>
        <location evidence="1">Cell membrane</location>
        <topology evidence="1">Multi-pass membrane protein</topology>
    </subcellularLocation>
    <subcellularLocation>
        <location evidence="6">Membrane</location>
        <topology evidence="6">Multi-pass membrane protein</topology>
    </subcellularLocation>
</comment>
<dbReference type="GO" id="GO:0017038">
    <property type="term" value="P:protein import"/>
    <property type="evidence" value="ECO:0007669"/>
    <property type="project" value="TreeGrafter"/>
</dbReference>
<keyword evidence="6" id="KW-0813">Transport</keyword>
<evidence type="ECO:0000313" key="10">
    <source>
        <dbReference type="EMBL" id="QCF24610.1"/>
    </source>
</evidence>
<feature type="domain" description="MotA/TolQ/ExbB proton channel" evidence="9">
    <location>
        <begin position="121"/>
        <end position="243"/>
    </location>
</feature>
<evidence type="ECO:0000256" key="1">
    <source>
        <dbReference type="ARBA" id="ARBA00004651"/>
    </source>
</evidence>
<evidence type="ECO:0000256" key="7">
    <source>
        <dbReference type="SAM" id="MobiDB-lite"/>
    </source>
</evidence>
<keyword evidence="6" id="KW-0653">Protein transport</keyword>
<evidence type="ECO:0000256" key="5">
    <source>
        <dbReference type="ARBA" id="ARBA00023136"/>
    </source>
</evidence>
<dbReference type="InterPro" id="IPR002898">
    <property type="entry name" value="MotA_ExbB_proton_chnl"/>
</dbReference>
<keyword evidence="5 8" id="KW-0472">Membrane</keyword>